<organism evidence="2 3">
    <name type="scientific">Trametes coccinea (strain BRFM310)</name>
    <name type="common">Pycnoporus coccineus</name>
    <dbReference type="NCBI Taxonomy" id="1353009"/>
    <lineage>
        <taxon>Eukaryota</taxon>
        <taxon>Fungi</taxon>
        <taxon>Dikarya</taxon>
        <taxon>Basidiomycota</taxon>
        <taxon>Agaricomycotina</taxon>
        <taxon>Agaricomycetes</taxon>
        <taxon>Polyporales</taxon>
        <taxon>Polyporaceae</taxon>
        <taxon>Trametes</taxon>
    </lineage>
</organism>
<feature type="region of interest" description="Disordered" evidence="1">
    <location>
        <begin position="97"/>
        <end position="118"/>
    </location>
</feature>
<accession>A0A1Y2IQF0</accession>
<dbReference type="Proteomes" id="UP000193067">
    <property type="component" value="Unassembled WGS sequence"/>
</dbReference>
<feature type="compositionally biased region" description="Pro residues" evidence="1">
    <location>
        <begin position="108"/>
        <end position="118"/>
    </location>
</feature>
<dbReference type="AlphaFoldDB" id="A0A1Y2IQF0"/>
<protein>
    <submittedName>
        <fullName evidence="2">Uncharacterized protein</fullName>
    </submittedName>
</protein>
<evidence type="ECO:0000313" key="3">
    <source>
        <dbReference type="Proteomes" id="UP000193067"/>
    </source>
</evidence>
<reference evidence="2 3" key="1">
    <citation type="journal article" date="2015" name="Biotechnol. Biofuels">
        <title>Enhanced degradation of softwood versus hardwood by the white-rot fungus Pycnoporus coccineus.</title>
        <authorList>
            <person name="Couturier M."/>
            <person name="Navarro D."/>
            <person name="Chevret D."/>
            <person name="Henrissat B."/>
            <person name="Piumi F."/>
            <person name="Ruiz-Duenas F.J."/>
            <person name="Martinez A.T."/>
            <person name="Grigoriev I.V."/>
            <person name="Riley R."/>
            <person name="Lipzen A."/>
            <person name="Berrin J.G."/>
            <person name="Master E.R."/>
            <person name="Rosso M.N."/>
        </authorList>
    </citation>
    <scope>NUCLEOTIDE SEQUENCE [LARGE SCALE GENOMIC DNA]</scope>
    <source>
        <strain evidence="2 3">BRFM310</strain>
    </source>
</reference>
<keyword evidence="3" id="KW-1185">Reference proteome</keyword>
<sequence length="118" mass="12835">MKDPPLPIFGGLIGCLQACACWESLSAIWSRPSSPSTSRPEAQTLGKKCNYSDSHAAALWSWNGGHGHAVYAVWCVRLLHGFKVPGYRGLPRSHPLRLSSPQDLSYLPNPPVPPSSRT</sequence>
<evidence type="ECO:0000313" key="2">
    <source>
        <dbReference type="EMBL" id="OSD03349.1"/>
    </source>
</evidence>
<dbReference type="EMBL" id="KZ084101">
    <property type="protein sequence ID" value="OSD03349.1"/>
    <property type="molecule type" value="Genomic_DNA"/>
</dbReference>
<dbReference type="PROSITE" id="PS51257">
    <property type="entry name" value="PROKAR_LIPOPROTEIN"/>
    <property type="match status" value="1"/>
</dbReference>
<gene>
    <name evidence="2" type="ORF">PYCCODRAFT_266781</name>
</gene>
<name>A0A1Y2IQF0_TRAC3</name>
<evidence type="ECO:0000256" key="1">
    <source>
        <dbReference type="SAM" id="MobiDB-lite"/>
    </source>
</evidence>
<proteinExistence type="predicted"/>